<evidence type="ECO:0000256" key="2">
    <source>
        <dbReference type="SAM" id="Phobius"/>
    </source>
</evidence>
<dbReference type="AlphaFoldDB" id="A0A399JCI6"/>
<name>A0A399JCI6_9MICC</name>
<feature type="region of interest" description="Disordered" evidence="1">
    <location>
        <begin position="139"/>
        <end position="195"/>
    </location>
</feature>
<evidence type="ECO:0000256" key="1">
    <source>
        <dbReference type="SAM" id="MobiDB-lite"/>
    </source>
</evidence>
<proteinExistence type="predicted"/>
<gene>
    <name evidence="3" type="ORF">DWB68_05500</name>
</gene>
<organism evidence="3 4">
    <name type="scientific">Galactobacter valiniphilus</name>
    <dbReference type="NCBI Taxonomy" id="2676122"/>
    <lineage>
        <taxon>Bacteria</taxon>
        <taxon>Bacillati</taxon>
        <taxon>Actinomycetota</taxon>
        <taxon>Actinomycetes</taxon>
        <taxon>Micrococcales</taxon>
        <taxon>Micrococcaceae</taxon>
        <taxon>Galactobacter</taxon>
    </lineage>
</organism>
<keyword evidence="4" id="KW-1185">Reference proteome</keyword>
<feature type="compositionally biased region" description="Gly residues" evidence="1">
    <location>
        <begin position="170"/>
        <end position="184"/>
    </location>
</feature>
<evidence type="ECO:0000313" key="4">
    <source>
        <dbReference type="Proteomes" id="UP000265419"/>
    </source>
</evidence>
<accession>A0A399JCI6</accession>
<keyword evidence="2" id="KW-1133">Transmembrane helix</keyword>
<keyword evidence="2" id="KW-0472">Membrane</keyword>
<protein>
    <submittedName>
        <fullName evidence="3">Uncharacterized protein</fullName>
    </submittedName>
</protein>
<reference evidence="3 4" key="1">
    <citation type="submission" date="2018-07" db="EMBL/GenBank/DDBJ databases">
        <title>Arthrobacter sp. nov., isolated from raw cow's milk with high bacterial count.</title>
        <authorList>
            <person name="Hahne J."/>
            <person name="Isele D."/>
            <person name="Lipski A."/>
        </authorList>
    </citation>
    <scope>NUCLEOTIDE SEQUENCE [LARGE SCALE GENOMIC DNA]</scope>
    <source>
        <strain evidence="3 4">JZ R-35</strain>
    </source>
</reference>
<keyword evidence="2" id="KW-0812">Transmembrane</keyword>
<feature type="transmembrane region" description="Helical" evidence="2">
    <location>
        <begin position="69"/>
        <end position="99"/>
    </location>
</feature>
<dbReference type="Proteomes" id="UP000265419">
    <property type="component" value="Unassembled WGS sequence"/>
</dbReference>
<comment type="caution">
    <text evidence="3">The sequence shown here is derived from an EMBL/GenBank/DDBJ whole genome shotgun (WGS) entry which is preliminary data.</text>
</comment>
<evidence type="ECO:0000313" key="3">
    <source>
        <dbReference type="EMBL" id="RII42790.1"/>
    </source>
</evidence>
<dbReference type="EMBL" id="QQXK01000008">
    <property type="protein sequence ID" value="RII42790.1"/>
    <property type="molecule type" value="Genomic_DNA"/>
</dbReference>
<sequence>MFSSHVTATQEYIFTEGHGRAPGELSIRGDLEARSHQILRELEGERRTPWDDVLAVHIHPLRWHWWVPFAALAGGFVMLLGMAVIGVAGVVATAAFAAFEVLSSLWDLLSGAEWREANREDRRKAGRETERDLRIRARREARQARRSAKKEAAAAAKRAKAERKATGSSPSGGGAAAGGFGGWAPSGPAPKESVDLDPLAPWGNVAVRVVTVDGPVDTLVRQRLFVRTTRRGAQRLRERYAALIADPALRATLPERDR</sequence>
<dbReference type="RefSeq" id="WP_119424141.1">
    <property type="nucleotide sequence ID" value="NZ_QQXK01000008.1"/>
</dbReference>